<evidence type="ECO:0000256" key="3">
    <source>
        <dbReference type="ARBA" id="ARBA00023125"/>
    </source>
</evidence>
<evidence type="ECO:0000313" key="8">
    <source>
        <dbReference type="EMBL" id="EOK08856.1"/>
    </source>
</evidence>
<dbReference type="PANTHER" id="PTHR30461:SF2">
    <property type="entry name" value="SERINE RECOMBINASE PINE-RELATED"/>
    <property type="match status" value="1"/>
</dbReference>
<dbReference type="InterPro" id="IPR006120">
    <property type="entry name" value="Resolvase_HTH_dom"/>
</dbReference>
<dbReference type="Gene3D" id="3.40.50.1390">
    <property type="entry name" value="Resolvase, N-terminal catalytic domain"/>
    <property type="match status" value="1"/>
</dbReference>
<dbReference type="GO" id="GO:0000150">
    <property type="term" value="F:DNA strand exchange activity"/>
    <property type="evidence" value="ECO:0007669"/>
    <property type="project" value="InterPro"/>
</dbReference>
<keyword evidence="4" id="KW-0233">DNA recombination</keyword>
<dbReference type="SMART" id="SM00857">
    <property type="entry name" value="Resolvase"/>
    <property type="match status" value="1"/>
</dbReference>
<dbReference type="HOGENOM" id="CLU_010686_8_1_9"/>
<dbReference type="Gene3D" id="1.10.10.60">
    <property type="entry name" value="Homeodomain-like"/>
    <property type="match status" value="1"/>
</dbReference>
<dbReference type="PATRIC" id="fig|1169311.3.peg.2973"/>
<dbReference type="Pfam" id="PF00239">
    <property type="entry name" value="Resolvase"/>
    <property type="match status" value="1"/>
</dbReference>
<name>R3K5U7_ENTFL</name>
<dbReference type="GO" id="GO:0015074">
    <property type="term" value="P:DNA integration"/>
    <property type="evidence" value="ECO:0007669"/>
    <property type="project" value="UniProtKB-KW"/>
</dbReference>
<dbReference type="FunFam" id="3.40.50.1390:FF:000001">
    <property type="entry name" value="DNA recombinase"/>
    <property type="match status" value="1"/>
</dbReference>
<evidence type="ECO:0000256" key="5">
    <source>
        <dbReference type="PIRSR" id="PIRSR606118-50"/>
    </source>
</evidence>
<evidence type="ECO:0000256" key="4">
    <source>
        <dbReference type="ARBA" id="ARBA00023172"/>
    </source>
</evidence>
<evidence type="ECO:0000313" key="9">
    <source>
        <dbReference type="Proteomes" id="UP000013638"/>
    </source>
</evidence>
<protein>
    <recommendedName>
        <fullName evidence="7">Resolvase/invertase-type recombinase catalytic domain-containing protein</fullName>
    </recommendedName>
</protein>
<organism evidence="8 9">
    <name type="scientific">Enterococcus faecalis ATCC 6055</name>
    <dbReference type="NCBI Taxonomy" id="1169311"/>
    <lineage>
        <taxon>Bacteria</taxon>
        <taxon>Bacillati</taxon>
        <taxon>Bacillota</taxon>
        <taxon>Bacilli</taxon>
        <taxon>Lactobacillales</taxon>
        <taxon>Enterococcaceae</taxon>
        <taxon>Enterococcus</taxon>
    </lineage>
</organism>
<evidence type="ECO:0000259" key="7">
    <source>
        <dbReference type="PROSITE" id="PS51736"/>
    </source>
</evidence>
<evidence type="ECO:0000256" key="6">
    <source>
        <dbReference type="PROSITE-ProRule" id="PRU10137"/>
    </source>
</evidence>
<gene>
    <name evidence="8" type="ORF">WOU_03023</name>
</gene>
<dbReference type="GO" id="GO:0003677">
    <property type="term" value="F:DNA binding"/>
    <property type="evidence" value="ECO:0007669"/>
    <property type="project" value="UniProtKB-KW"/>
</dbReference>
<keyword evidence="2" id="KW-0229">DNA integration</keyword>
<comment type="caution">
    <text evidence="8">The sequence shown here is derived from an EMBL/GenBank/DDBJ whole genome shotgun (WGS) entry which is preliminary data.</text>
</comment>
<dbReference type="InterPro" id="IPR050639">
    <property type="entry name" value="SSR_resolvase"/>
</dbReference>
<accession>R3K5U7</accession>
<dbReference type="InterPro" id="IPR006119">
    <property type="entry name" value="Resolv_N"/>
</dbReference>
<dbReference type="PANTHER" id="PTHR30461">
    <property type="entry name" value="DNA-INVERTASE FROM LAMBDOID PROPHAGE"/>
    <property type="match status" value="1"/>
</dbReference>
<dbReference type="CDD" id="cd03768">
    <property type="entry name" value="SR_ResInv"/>
    <property type="match status" value="1"/>
</dbReference>
<dbReference type="PROSITE" id="PS00397">
    <property type="entry name" value="RECOMBINASES_1"/>
    <property type="match status" value="1"/>
</dbReference>
<proteinExistence type="inferred from homology"/>
<dbReference type="PROSITE" id="PS51736">
    <property type="entry name" value="RECOMBINASES_3"/>
    <property type="match status" value="1"/>
</dbReference>
<dbReference type="Proteomes" id="UP000013638">
    <property type="component" value="Unassembled WGS sequence"/>
</dbReference>
<sequence length="189" mass="21698">MKTIGYARVSTIHQQLDSQLNALSNYGCTKIFTEFDSGRNTHRRELKRALDSLESGDTFVIFKLDRLSRGTKHLLCLMEDFNDRGINFISIQNNIDTSTSMGKFFFTIMSAFAEMEADLIRERVLSGLEAAKANGKTLGRPLENKYIDEVIYDYLNTTNSIVDIAKKYDISRPTVYKYLERKKIPLRSN</sequence>
<dbReference type="SUPFAM" id="SSF53041">
    <property type="entry name" value="Resolvase-like"/>
    <property type="match status" value="1"/>
</dbReference>
<dbReference type="PROSITE" id="PS00398">
    <property type="entry name" value="RECOMBINASES_2"/>
    <property type="match status" value="1"/>
</dbReference>
<dbReference type="Pfam" id="PF02796">
    <property type="entry name" value="HTH_7"/>
    <property type="match status" value="1"/>
</dbReference>
<comment type="similarity">
    <text evidence="1">Belongs to the site-specific recombinase resolvase family.</text>
</comment>
<feature type="domain" description="Resolvase/invertase-type recombinase catalytic" evidence="7">
    <location>
        <begin position="2"/>
        <end position="135"/>
    </location>
</feature>
<evidence type="ECO:0000256" key="2">
    <source>
        <dbReference type="ARBA" id="ARBA00022908"/>
    </source>
</evidence>
<dbReference type="AlphaFoldDB" id="R3K5U7"/>
<dbReference type="EMBL" id="ASDZ01000038">
    <property type="protein sequence ID" value="EOK08856.1"/>
    <property type="molecule type" value="Genomic_DNA"/>
</dbReference>
<dbReference type="InterPro" id="IPR006118">
    <property type="entry name" value="Recombinase_CS"/>
</dbReference>
<feature type="active site" description="O-(5'-phospho-DNA)-serine intermediate" evidence="5 6">
    <location>
        <position position="10"/>
    </location>
</feature>
<evidence type="ECO:0000256" key="1">
    <source>
        <dbReference type="ARBA" id="ARBA00009913"/>
    </source>
</evidence>
<dbReference type="RefSeq" id="WP_010821193.1">
    <property type="nucleotide sequence ID" value="NZ_KB944870.1"/>
</dbReference>
<dbReference type="InterPro" id="IPR036162">
    <property type="entry name" value="Resolvase-like_N_sf"/>
</dbReference>
<reference evidence="8 9" key="1">
    <citation type="submission" date="2013-02" db="EMBL/GenBank/DDBJ databases">
        <title>The Genome Sequence of Enterococcus faecalis ATCC_6055.</title>
        <authorList>
            <consortium name="The Broad Institute Genome Sequencing Platform"/>
            <consortium name="The Broad Institute Genome Sequencing Center for Infectious Disease"/>
            <person name="Earl A.M."/>
            <person name="Gilmore M.S."/>
            <person name="Lebreton F."/>
            <person name="Walker B."/>
            <person name="Young S.K."/>
            <person name="Zeng Q."/>
            <person name="Gargeya S."/>
            <person name="Fitzgerald M."/>
            <person name="Haas B."/>
            <person name="Abouelleil A."/>
            <person name="Alvarado L."/>
            <person name="Arachchi H.M."/>
            <person name="Berlin A.M."/>
            <person name="Chapman S.B."/>
            <person name="Dewar J."/>
            <person name="Goldberg J."/>
            <person name="Griggs A."/>
            <person name="Gujja S."/>
            <person name="Hansen M."/>
            <person name="Howarth C."/>
            <person name="Imamovic A."/>
            <person name="Larimer J."/>
            <person name="McCowan C."/>
            <person name="Murphy C."/>
            <person name="Neiman D."/>
            <person name="Pearson M."/>
            <person name="Priest M."/>
            <person name="Roberts A."/>
            <person name="Saif S."/>
            <person name="Shea T."/>
            <person name="Sisk P."/>
            <person name="Sykes S."/>
            <person name="Wortman J."/>
            <person name="Nusbaum C."/>
            <person name="Birren B."/>
        </authorList>
    </citation>
    <scope>NUCLEOTIDE SEQUENCE [LARGE SCALE GENOMIC DNA]</scope>
    <source>
        <strain evidence="8 9">ATCC 6055</strain>
    </source>
</reference>
<keyword evidence="3" id="KW-0238">DNA-binding</keyword>